<evidence type="ECO:0000256" key="5">
    <source>
        <dbReference type="ARBA" id="ARBA00023065"/>
    </source>
</evidence>
<dbReference type="Gene3D" id="2.60.15.10">
    <property type="entry name" value="F0F1 ATP synthase delta/epsilon subunit, N-terminal"/>
    <property type="match status" value="1"/>
</dbReference>
<dbReference type="InterPro" id="IPR036794">
    <property type="entry name" value="ATP_F1_dsu/esu_C_sf"/>
</dbReference>
<dbReference type="AlphaFoldDB" id="A0A0A7FYP3"/>
<evidence type="ECO:0000259" key="11">
    <source>
        <dbReference type="Pfam" id="PF00401"/>
    </source>
</evidence>
<dbReference type="SUPFAM" id="SSF46604">
    <property type="entry name" value="Epsilon subunit of F1F0-ATP synthase C-terminal domain"/>
    <property type="match status" value="1"/>
</dbReference>
<dbReference type="HOGENOM" id="CLU_084338_1_1_9"/>
<dbReference type="GO" id="GO:0046933">
    <property type="term" value="F:proton-transporting ATP synthase activity, rotational mechanism"/>
    <property type="evidence" value="ECO:0007669"/>
    <property type="project" value="UniProtKB-UniRule"/>
</dbReference>
<reference evidence="13 14" key="1">
    <citation type="journal article" date="2015" name="Infect. Genet. Evol.">
        <title>Genomic sequences of six botulinum neurotoxin-producing strains representing three clostridial species illustrate the mobility and diversity of botulinum neurotoxin genes.</title>
        <authorList>
            <person name="Smith T.J."/>
            <person name="Hill K.K."/>
            <person name="Xie G."/>
            <person name="Foley B.T."/>
            <person name="Williamson C.H."/>
            <person name="Foster J.T."/>
            <person name="Johnson S.L."/>
            <person name="Chertkov O."/>
            <person name="Teshima H."/>
            <person name="Gibbons H.S."/>
            <person name="Johnsky L.A."/>
            <person name="Karavis M.A."/>
            <person name="Smith L.A."/>
        </authorList>
    </citation>
    <scope>NUCLEOTIDE SEQUENCE [LARGE SCALE GENOMIC DNA]</scope>
    <source>
        <strain evidence="13">Sullivan</strain>
    </source>
</reference>
<feature type="domain" description="ATP synthase F1 complex delta/epsilon subunit N-terminal" evidence="12">
    <location>
        <begin position="5"/>
        <end position="82"/>
    </location>
</feature>
<dbReference type="PANTHER" id="PTHR13822">
    <property type="entry name" value="ATP SYNTHASE DELTA/EPSILON CHAIN"/>
    <property type="match status" value="1"/>
</dbReference>
<dbReference type="KEGG" id="cbv:U729_1630"/>
<evidence type="ECO:0000256" key="7">
    <source>
        <dbReference type="ARBA" id="ARBA00023196"/>
    </source>
</evidence>
<keyword evidence="7 9" id="KW-0139">CF(1)</keyword>
<dbReference type="GO" id="GO:0045259">
    <property type="term" value="C:proton-transporting ATP synthase complex"/>
    <property type="evidence" value="ECO:0007669"/>
    <property type="project" value="UniProtKB-KW"/>
</dbReference>
<keyword evidence="3 9" id="KW-0813">Transport</keyword>
<dbReference type="Pfam" id="PF02823">
    <property type="entry name" value="ATP-synt_DE_N"/>
    <property type="match status" value="1"/>
</dbReference>
<evidence type="ECO:0000313" key="13">
    <source>
        <dbReference type="EMBL" id="AIY84717.1"/>
    </source>
</evidence>
<dbReference type="InterPro" id="IPR036771">
    <property type="entry name" value="ATPsynth_dsu/esu_N"/>
</dbReference>
<dbReference type="Gene3D" id="1.20.5.440">
    <property type="entry name" value="ATP synthase delta/epsilon subunit, C-terminal domain"/>
    <property type="match status" value="1"/>
</dbReference>
<dbReference type="GO" id="GO:0005524">
    <property type="term" value="F:ATP binding"/>
    <property type="evidence" value="ECO:0007669"/>
    <property type="project" value="UniProtKB-UniRule"/>
</dbReference>
<comment type="subcellular location">
    <subcellularLocation>
        <location evidence="1 9">Cell membrane</location>
        <topology evidence="1 9">Peripheral membrane protein</topology>
    </subcellularLocation>
</comment>
<accession>A0A0A7FYP3</accession>
<keyword evidence="8 9" id="KW-0066">ATP synthesis</keyword>
<dbReference type="InterPro" id="IPR020546">
    <property type="entry name" value="ATP_synth_F1_dsu/esu_N"/>
</dbReference>
<evidence type="ECO:0000259" key="12">
    <source>
        <dbReference type="Pfam" id="PF02823"/>
    </source>
</evidence>
<evidence type="ECO:0000256" key="4">
    <source>
        <dbReference type="ARBA" id="ARBA00022475"/>
    </source>
</evidence>
<dbReference type="InterPro" id="IPR020547">
    <property type="entry name" value="ATP_synth_F1_esu_C"/>
</dbReference>
<keyword evidence="4 9" id="KW-1003">Cell membrane</keyword>
<dbReference type="Proteomes" id="UP000030635">
    <property type="component" value="Chromosome"/>
</dbReference>
<sequence length="132" mass="14743">MANTFKLKIMTADSVKTDEDAISITVKTIDGKIELLANHADIVINTIPCVTEVVKANGEKEEFFTSKGIIGFKDNKLNFCCNSSERKNEIDIERAKAAKERAEKRLKDENIDTKRAEAALARALTRLELKSK</sequence>
<dbReference type="GO" id="GO:0005886">
    <property type="term" value="C:plasma membrane"/>
    <property type="evidence" value="ECO:0007669"/>
    <property type="project" value="UniProtKB-SubCell"/>
</dbReference>
<dbReference type="HAMAP" id="MF_00530">
    <property type="entry name" value="ATP_synth_epsil_bac"/>
    <property type="match status" value="1"/>
</dbReference>
<evidence type="ECO:0000313" key="14">
    <source>
        <dbReference type="Proteomes" id="UP000030635"/>
    </source>
</evidence>
<proteinExistence type="inferred from homology"/>
<dbReference type="InterPro" id="IPR001469">
    <property type="entry name" value="ATP_synth_F1_dsu/esu"/>
</dbReference>
<comment type="subunit">
    <text evidence="9">F-type ATPases have 2 components, CF(1) - the catalytic core - and CF(0) - the membrane proton channel. CF(1) has five subunits: alpha(3), beta(3), gamma(1), delta(1), epsilon(1). CF(0) has three main subunits: a, b and c.</text>
</comment>
<evidence type="ECO:0000256" key="6">
    <source>
        <dbReference type="ARBA" id="ARBA00023136"/>
    </source>
</evidence>
<comment type="similarity">
    <text evidence="2 9">Belongs to the ATPase epsilon chain family.</text>
</comment>
<dbReference type="SUPFAM" id="SSF51344">
    <property type="entry name" value="Epsilon subunit of F1F0-ATP synthase N-terminal domain"/>
    <property type="match status" value="1"/>
</dbReference>
<keyword evidence="10" id="KW-0175">Coiled coil</keyword>
<keyword evidence="6 9" id="KW-0472">Membrane</keyword>
<evidence type="ECO:0000256" key="3">
    <source>
        <dbReference type="ARBA" id="ARBA00022448"/>
    </source>
</evidence>
<keyword evidence="9" id="KW-0375">Hydrogen ion transport</keyword>
<evidence type="ECO:0000256" key="8">
    <source>
        <dbReference type="ARBA" id="ARBA00023310"/>
    </source>
</evidence>
<dbReference type="CDD" id="cd12152">
    <property type="entry name" value="F1-ATPase_delta"/>
    <property type="match status" value="1"/>
</dbReference>
<name>A0A0A7FYP3_9CLOT</name>
<evidence type="ECO:0000256" key="10">
    <source>
        <dbReference type="SAM" id="Coils"/>
    </source>
</evidence>
<dbReference type="eggNOG" id="COG0355">
    <property type="taxonomic scope" value="Bacteria"/>
</dbReference>
<dbReference type="OrthoDB" id="9804110at2"/>
<dbReference type="Pfam" id="PF00401">
    <property type="entry name" value="ATP-synt_DE"/>
    <property type="match status" value="1"/>
</dbReference>
<organism evidence="13 14">
    <name type="scientific">Clostridium baratii str. Sullivan</name>
    <dbReference type="NCBI Taxonomy" id="1415775"/>
    <lineage>
        <taxon>Bacteria</taxon>
        <taxon>Bacillati</taxon>
        <taxon>Bacillota</taxon>
        <taxon>Clostridia</taxon>
        <taxon>Eubacteriales</taxon>
        <taxon>Clostridiaceae</taxon>
        <taxon>Clostridium</taxon>
    </lineage>
</organism>
<keyword evidence="5 9" id="KW-0406">Ion transport</keyword>
<evidence type="ECO:0000256" key="1">
    <source>
        <dbReference type="ARBA" id="ARBA00004202"/>
    </source>
</evidence>
<dbReference type="RefSeq" id="WP_039313485.1">
    <property type="nucleotide sequence ID" value="NZ_CP006905.1"/>
</dbReference>
<comment type="function">
    <text evidence="9">Produces ATP from ADP in the presence of a proton gradient across the membrane.</text>
</comment>
<dbReference type="EMBL" id="CP006905">
    <property type="protein sequence ID" value="AIY84717.1"/>
    <property type="molecule type" value="Genomic_DNA"/>
</dbReference>
<gene>
    <name evidence="9" type="primary">atpC</name>
    <name evidence="13" type="ORF">U729_1630</name>
</gene>
<feature type="domain" description="ATP synthase epsilon subunit C-terminal" evidence="11">
    <location>
        <begin position="89"/>
        <end position="128"/>
    </location>
</feature>
<evidence type="ECO:0000256" key="2">
    <source>
        <dbReference type="ARBA" id="ARBA00005712"/>
    </source>
</evidence>
<evidence type="ECO:0000256" key="9">
    <source>
        <dbReference type="HAMAP-Rule" id="MF_00530"/>
    </source>
</evidence>
<dbReference type="PANTHER" id="PTHR13822:SF10">
    <property type="entry name" value="ATP SYNTHASE EPSILON CHAIN, CHLOROPLASTIC"/>
    <property type="match status" value="1"/>
</dbReference>
<dbReference type="STRING" id="1561.NPD11_1387"/>
<keyword evidence="14" id="KW-1185">Reference proteome</keyword>
<protein>
    <recommendedName>
        <fullName evidence="9">ATP synthase epsilon chain</fullName>
    </recommendedName>
    <alternativeName>
        <fullName evidence="9">ATP synthase F1 sector epsilon subunit</fullName>
    </alternativeName>
    <alternativeName>
        <fullName evidence="9">F-ATPase epsilon subunit</fullName>
    </alternativeName>
</protein>
<feature type="coiled-coil region" evidence="10">
    <location>
        <begin position="85"/>
        <end position="119"/>
    </location>
</feature>